<evidence type="ECO:0000313" key="2">
    <source>
        <dbReference type="Proteomes" id="UP000664940"/>
    </source>
</evidence>
<sequence length="164" mass="18870">MQGFQTICMFFRCVQSFFNSVKYFNKPKPCRIFFRCLNCAPDPTSPSHYFVRHFFQFFIHLVSVCGFCEVTVLFCLPPNSFLIPSINVVNKSFCCADLQKSFSVLKKSVHLNLFHRITILFHKLCIWTISVLSSNSFDKGPNLLFSRICSSFVSVFTTDVISLA</sequence>
<proteinExistence type="predicted"/>
<comment type="caution">
    <text evidence="1">The sequence shown here is derived from an EMBL/GenBank/DDBJ whole genome shotgun (WGS) entry which is preliminary data.</text>
</comment>
<evidence type="ECO:0000313" key="1">
    <source>
        <dbReference type="EMBL" id="KAF6119772.1"/>
    </source>
</evidence>
<dbReference type="Proteomes" id="UP000664940">
    <property type="component" value="Unassembled WGS sequence"/>
</dbReference>
<dbReference type="EMBL" id="JABVXQ010000003">
    <property type="protein sequence ID" value="KAF6119772.1"/>
    <property type="molecule type" value="Genomic_DNA"/>
</dbReference>
<dbReference type="AlphaFoldDB" id="A0A834ASA2"/>
<name>A0A834ASA2_9CHIR</name>
<protein>
    <submittedName>
        <fullName evidence="1">Uncharacterized protein</fullName>
    </submittedName>
</protein>
<reference evidence="1 2" key="1">
    <citation type="journal article" date="2020" name="Nature">
        <title>Six reference-quality genomes reveal evolution of bat adaptations.</title>
        <authorList>
            <person name="Jebb D."/>
            <person name="Huang Z."/>
            <person name="Pippel M."/>
            <person name="Hughes G.M."/>
            <person name="Lavrichenko K."/>
            <person name="Devanna P."/>
            <person name="Winkler S."/>
            <person name="Jermiin L.S."/>
            <person name="Skirmuntt E.C."/>
            <person name="Katzourakis A."/>
            <person name="Burkitt-Gray L."/>
            <person name="Ray D.A."/>
            <person name="Sullivan K.A.M."/>
            <person name="Roscito J.G."/>
            <person name="Kirilenko B.M."/>
            <person name="Davalos L.M."/>
            <person name="Corthals A.P."/>
            <person name="Power M.L."/>
            <person name="Jones G."/>
            <person name="Ransome R.D."/>
            <person name="Dechmann D.K.N."/>
            <person name="Locatelli A.G."/>
            <person name="Puechmaille S.J."/>
            <person name="Fedrigo O."/>
            <person name="Jarvis E.D."/>
            <person name="Hiller M."/>
            <person name="Vernes S.C."/>
            <person name="Myers E.W."/>
            <person name="Teeling E.C."/>
        </authorList>
    </citation>
    <scope>NUCLEOTIDE SEQUENCE [LARGE SCALE GENOMIC DNA]</scope>
    <source>
        <strain evidence="1">Bat1K_MPI-CBG_1</strain>
    </source>
</reference>
<gene>
    <name evidence="1" type="ORF">HJG60_010183</name>
</gene>
<accession>A0A834ASA2</accession>
<organism evidence="1 2">
    <name type="scientific">Phyllostomus discolor</name>
    <name type="common">pale spear-nosed bat</name>
    <dbReference type="NCBI Taxonomy" id="89673"/>
    <lineage>
        <taxon>Eukaryota</taxon>
        <taxon>Metazoa</taxon>
        <taxon>Chordata</taxon>
        <taxon>Craniata</taxon>
        <taxon>Vertebrata</taxon>
        <taxon>Euteleostomi</taxon>
        <taxon>Mammalia</taxon>
        <taxon>Eutheria</taxon>
        <taxon>Laurasiatheria</taxon>
        <taxon>Chiroptera</taxon>
        <taxon>Yangochiroptera</taxon>
        <taxon>Phyllostomidae</taxon>
        <taxon>Phyllostominae</taxon>
        <taxon>Phyllostomus</taxon>
    </lineage>
</organism>